<dbReference type="GO" id="GO:0005737">
    <property type="term" value="C:cytoplasm"/>
    <property type="evidence" value="ECO:0007669"/>
    <property type="project" value="TreeGrafter"/>
</dbReference>
<feature type="domain" description="BPL/LPL catalytic" evidence="2">
    <location>
        <begin position="20"/>
        <end position="204"/>
    </location>
</feature>
<dbReference type="InterPro" id="IPR004408">
    <property type="entry name" value="Biotin_CoA_COase_ligase"/>
</dbReference>
<dbReference type="InterPro" id="IPR045864">
    <property type="entry name" value="aa-tRNA-synth_II/BPL/LPL"/>
</dbReference>
<evidence type="ECO:0000256" key="1">
    <source>
        <dbReference type="ARBA" id="ARBA00022598"/>
    </source>
</evidence>
<keyword evidence="1" id="KW-0436">Ligase</keyword>
<dbReference type="PROSITE" id="PS51733">
    <property type="entry name" value="BPL_LPL_CATALYTIC"/>
    <property type="match status" value="1"/>
</dbReference>
<dbReference type="Gene3D" id="2.30.30.100">
    <property type="match status" value="1"/>
</dbReference>
<dbReference type="PANTHER" id="PTHR12835:SF5">
    <property type="entry name" value="BIOTIN--PROTEIN LIGASE"/>
    <property type="match status" value="1"/>
</dbReference>
<evidence type="ECO:0000313" key="3">
    <source>
        <dbReference type="EMBL" id="CAB4750195.1"/>
    </source>
</evidence>
<organism evidence="3">
    <name type="scientific">freshwater metagenome</name>
    <dbReference type="NCBI Taxonomy" id="449393"/>
    <lineage>
        <taxon>unclassified sequences</taxon>
        <taxon>metagenomes</taxon>
        <taxon>ecological metagenomes</taxon>
    </lineage>
</organism>
<dbReference type="InterPro" id="IPR004143">
    <property type="entry name" value="BPL_LPL_catalytic"/>
</dbReference>
<accession>A0A6J6TT97</accession>
<proteinExistence type="predicted"/>
<name>A0A6J6TT97_9ZZZZ</name>
<dbReference type="Gene3D" id="3.30.930.10">
    <property type="entry name" value="Bira Bifunctional Protein, Domain 2"/>
    <property type="match status" value="1"/>
</dbReference>
<dbReference type="GO" id="GO:0004077">
    <property type="term" value="F:biotin--[biotin carboxyl-carrier protein] ligase activity"/>
    <property type="evidence" value="ECO:0007669"/>
    <property type="project" value="InterPro"/>
</dbReference>
<evidence type="ECO:0000259" key="2">
    <source>
        <dbReference type="PROSITE" id="PS51733"/>
    </source>
</evidence>
<dbReference type="PANTHER" id="PTHR12835">
    <property type="entry name" value="BIOTIN PROTEIN LIGASE"/>
    <property type="match status" value="1"/>
</dbReference>
<dbReference type="Pfam" id="PF03099">
    <property type="entry name" value="BPL_LplA_LipB"/>
    <property type="match status" value="1"/>
</dbReference>
<sequence>MGIKDVKRDRAALDPALILSELAKTSSTWRDIEVFEQVSSTNDLVIARLASANPDAVLVVTADEQIQGRGRLQRVWQSPFGAGIALSIAIPTSAFPCPVSAIPLLVGLVARNCLAQHSDLIRLKWPNDLMLISSNKQLKKVGGILVQLQGRHAVIGIGINTDLTDVELPTEFATSLALAGISIRREALIASLLNALEQILNNPDPEWLTAYRAASCTLQSEVLVTLPADRTISGFASNVLISGALVLDTPQGQIEITSGDVVQVRSQLT</sequence>
<dbReference type="EMBL" id="CAEZZD010000089">
    <property type="protein sequence ID" value="CAB4750195.1"/>
    <property type="molecule type" value="Genomic_DNA"/>
</dbReference>
<protein>
    <submittedName>
        <fullName evidence="3">Unannotated protein</fullName>
    </submittedName>
</protein>
<gene>
    <name evidence="3" type="ORF">UFOPK2824_00658</name>
</gene>
<dbReference type="NCBIfam" id="TIGR00121">
    <property type="entry name" value="birA_ligase"/>
    <property type="match status" value="1"/>
</dbReference>
<dbReference type="SUPFAM" id="SSF55681">
    <property type="entry name" value="Class II aaRS and biotin synthetases"/>
    <property type="match status" value="1"/>
</dbReference>
<reference evidence="3" key="1">
    <citation type="submission" date="2020-05" db="EMBL/GenBank/DDBJ databases">
        <authorList>
            <person name="Chiriac C."/>
            <person name="Salcher M."/>
            <person name="Ghai R."/>
            <person name="Kavagutti S V."/>
        </authorList>
    </citation>
    <scope>NUCLEOTIDE SEQUENCE</scope>
</reference>
<dbReference type="AlphaFoldDB" id="A0A6J6TT97"/>
<dbReference type="CDD" id="cd16442">
    <property type="entry name" value="BPL"/>
    <property type="match status" value="1"/>
</dbReference>